<dbReference type="RefSeq" id="WP_277536753.1">
    <property type="nucleotide sequence ID" value="NZ_JAPDIA010000008.1"/>
</dbReference>
<organism evidence="1 2">
    <name type="scientific">Cohnella rhizosphaerae</name>
    <dbReference type="NCBI Taxonomy" id="1457232"/>
    <lineage>
        <taxon>Bacteria</taxon>
        <taxon>Bacillati</taxon>
        <taxon>Bacillota</taxon>
        <taxon>Bacilli</taxon>
        <taxon>Bacillales</taxon>
        <taxon>Paenibacillaceae</taxon>
        <taxon>Cohnella</taxon>
    </lineage>
</organism>
<proteinExistence type="predicted"/>
<dbReference type="EMBL" id="JAPDIA010000008">
    <property type="protein sequence ID" value="MDG0813036.1"/>
    <property type="molecule type" value="Genomic_DNA"/>
</dbReference>
<evidence type="ECO:0000313" key="2">
    <source>
        <dbReference type="Proteomes" id="UP001153404"/>
    </source>
</evidence>
<evidence type="ECO:0000313" key="1">
    <source>
        <dbReference type="EMBL" id="MDG0813036.1"/>
    </source>
</evidence>
<dbReference type="Proteomes" id="UP001153404">
    <property type="component" value="Unassembled WGS sequence"/>
</dbReference>
<sequence length="173" mass="20162">MREVVYSDGSDDDEERYGEPAVRDGAWDSRWLPLWIKLDQPALVCMFALRADKAIVAYLTGKLREAKWGGKDVFDMLATLFRIGDKEAPERFMELLEREAARNMYYMHVQLRRIVASMPKSYAPRLRAFGEQLTYESLRSEWMTLIEEIEQAPDTAEEENGRGLWGWLKSKMS</sequence>
<protein>
    <submittedName>
        <fullName evidence="1">Uncharacterized protein</fullName>
    </submittedName>
</protein>
<reference evidence="1" key="1">
    <citation type="submission" date="2022-10" db="EMBL/GenBank/DDBJ databases">
        <title>Comparative genomic analysis of Cohnella hashimotonis sp. nov., isolated from the International Space Station.</title>
        <authorList>
            <person name="Simpson A."/>
            <person name="Venkateswaran K."/>
        </authorList>
    </citation>
    <scope>NUCLEOTIDE SEQUENCE</scope>
    <source>
        <strain evidence="1">DSM 28161</strain>
    </source>
</reference>
<dbReference type="AlphaFoldDB" id="A0A9X4KXE5"/>
<gene>
    <name evidence="1" type="ORF">OMP40_29770</name>
</gene>
<accession>A0A9X4KXE5</accession>
<comment type="caution">
    <text evidence="1">The sequence shown here is derived from an EMBL/GenBank/DDBJ whole genome shotgun (WGS) entry which is preliminary data.</text>
</comment>
<name>A0A9X4KXE5_9BACL</name>
<keyword evidence="2" id="KW-1185">Reference proteome</keyword>